<accession>A0A9N9BXH7</accession>
<comment type="caution">
    <text evidence="1">The sequence shown here is derived from an EMBL/GenBank/DDBJ whole genome shotgun (WGS) entry which is preliminary data.</text>
</comment>
<dbReference type="AlphaFoldDB" id="A0A9N9BXH7"/>
<dbReference type="EMBL" id="CAJVPY010003099">
    <property type="protein sequence ID" value="CAG8581356.1"/>
    <property type="molecule type" value="Genomic_DNA"/>
</dbReference>
<gene>
    <name evidence="1" type="ORF">DERYTH_LOCUS6705</name>
</gene>
<proteinExistence type="predicted"/>
<dbReference type="Proteomes" id="UP000789405">
    <property type="component" value="Unassembled WGS sequence"/>
</dbReference>
<evidence type="ECO:0000313" key="1">
    <source>
        <dbReference type="EMBL" id="CAG8581356.1"/>
    </source>
</evidence>
<feature type="non-terminal residue" evidence="1">
    <location>
        <position position="253"/>
    </location>
</feature>
<protein>
    <submittedName>
        <fullName evidence="1">11036_t:CDS:1</fullName>
    </submittedName>
</protein>
<organism evidence="1 2">
    <name type="scientific">Dentiscutata erythropus</name>
    <dbReference type="NCBI Taxonomy" id="1348616"/>
    <lineage>
        <taxon>Eukaryota</taxon>
        <taxon>Fungi</taxon>
        <taxon>Fungi incertae sedis</taxon>
        <taxon>Mucoromycota</taxon>
        <taxon>Glomeromycotina</taxon>
        <taxon>Glomeromycetes</taxon>
        <taxon>Diversisporales</taxon>
        <taxon>Gigasporaceae</taxon>
        <taxon>Dentiscutata</taxon>
    </lineage>
</organism>
<keyword evidence="2" id="KW-1185">Reference proteome</keyword>
<name>A0A9N9BXH7_9GLOM</name>
<reference evidence="1" key="1">
    <citation type="submission" date="2021-06" db="EMBL/GenBank/DDBJ databases">
        <authorList>
            <person name="Kallberg Y."/>
            <person name="Tangrot J."/>
            <person name="Rosling A."/>
        </authorList>
    </citation>
    <scope>NUCLEOTIDE SEQUENCE</scope>
    <source>
        <strain evidence="1">MA453B</strain>
    </source>
</reference>
<sequence>NVTPVESVTPILRSLVRTDRSRSRSRSGERTESLANFDLLERSRRLENSKSTDRKIMQLEDTVDLLQNQELKFVDFENSLDVLRGSYNFLVNQINSLQVLSCQSSMIQEQVDWVERNVLESSSAAQQKTARKASASNEVYQVFENDHERKKALQKGEEYELDFTKKWMDQKEHLNKNIISALFDLFARRALAFKYLYRKKDPQVTKYNTDELTNLLMDNDIHLPELLDPGKATDERGQLYVNVHSLSWRSSEK</sequence>
<evidence type="ECO:0000313" key="2">
    <source>
        <dbReference type="Proteomes" id="UP000789405"/>
    </source>
</evidence>